<evidence type="ECO:0000313" key="5">
    <source>
        <dbReference type="Proteomes" id="UP000676565"/>
    </source>
</evidence>
<comment type="caution">
    <text evidence="4">The sequence shown here is derived from an EMBL/GenBank/DDBJ whole genome shotgun (WGS) entry which is preliminary data.</text>
</comment>
<keyword evidence="3" id="KW-0812">Transmembrane</keyword>
<accession>A0ABS5BJI4</accession>
<dbReference type="PANTHER" id="PTHR12558:SF13">
    <property type="entry name" value="CELL DIVISION CYCLE PROTEIN 27 HOMOLOG"/>
    <property type="match status" value="1"/>
</dbReference>
<evidence type="ECO:0000256" key="2">
    <source>
        <dbReference type="SAM" id="MobiDB-lite"/>
    </source>
</evidence>
<feature type="transmembrane region" description="Helical" evidence="3">
    <location>
        <begin position="35"/>
        <end position="53"/>
    </location>
</feature>
<dbReference type="InterPro" id="IPR011990">
    <property type="entry name" value="TPR-like_helical_dom_sf"/>
</dbReference>
<proteinExistence type="predicted"/>
<dbReference type="PROSITE" id="PS50005">
    <property type="entry name" value="TPR"/>
    <property type="match status" value="2"/>
</dbReference>
<dbReference type="Proteomes" id="UP000676565">
    <property type="component" value="Unassembled WGS sequence"/>
</dbReference>
<evidence type="ECO:0000256" key="1">
    <source>
        <dbReference type="PROSITE-ProRule" id="PRU00339"/>
    </source>
</evidence>
<name>A0ABS5BJI4_9BACT</name>
<feature type="repeat" description="TPR" evidence="1">
    <location>
        <begin position="214"/>
        <end position="247"/>
    </location>
</feature>
<keyword evidence="5" id="KW-1185">Reference proteome</keyword>
<dbReference type="Pfam" id="PF14559">
    <property type="entry name" value="TPR_19"/>
    <property type="match status" value="1"/>
</dbReference>
<keyword evidence="3" id="KW-1133">Transmembrane helix</keyword>
<evidence type="ECO:0000256" key="3">
    <source>
        <dbReference type="SAM" id="Phobius"/>
    </source>
</evidence>
<dbReference type="Gene3D" id="1.25.40.10">
    <property type="entry name" value="Tetratricopeptide repeat domain"/>
    <property type="match status" value="3"/>
</dbReference>
<keyword evidence="1" id="KW-0802">TPR repeat</keyword>
<dbReference type="PANTHER" id="PTHR12558">
    <property type="entry name" value="CELL DIVISION CYCLE 16,23,27"/>
    <property type="match status" value="1"/>
</dbReference>
<dbReference type="SMART" id="SM00028">
    <property type="entry name" value="TPR"/>
    <property type="match status" value="3"/>
</dbReference>
<feature type="region of interest" description="Disordered" evidence="2">
    <location>
        <begin position="1"/>
        <end position="28"/>
    </location>
</feature>
<reference evidence="4 5" key="1">
    <citation type="submission" date="2021-04" db="EMBL/GenBank/DDBJ databases">
        <authorList>
            <person name="Ivanova A."/>
        </authorList>
    </citation>
    <scope>NUCLEOTIDE SEQUENCE [LARGE SCALE GENOMIC DNA]</scope>
    <source>
        <strain evidence="4 5">G18</strain>
    </source>
</reference>
<sequence>MPRRKPTTAPPQSKKTAHAPQAPQLPARSKRNRKFVLGLALVGFLVGVAWGAWEVLGPNPLRDARAALDQRDFHAADEILTKYLSRNPNDPKALLLAARTARREGEFARAKERLDAYLRKNPANEAYELESSLLAVQSGNPTGADRLFEAYVGRADAPEAPFVMEAYLEGKLKFLAPNHTVTMDIERDDPAVVTRLLKATEVWLARRPGRADQSQGLTWKGRIYAYARDYTQSVAALREALALDPDHFDARLYLALAISQVAPQECVRHLEILRARKPDDRRLRYLVATGQRTLGNFAESRRLLDQMLADDPNSLSALVELGLLNLDEGKLVDAEPLLRKALKLAPNIPETNSAMGRCEALLGHPAEAAQHRKRFDEITAERNRPRTPPAPKP</sequence>
<dbReference type="InterPro" id="IPR019734">
    <property type="entry name" value="TPR_rpt"/>
</dbReference>
<feature type="repeat" description="TPR" evidence="1">
    <location>
        <begin position="315"/>
        <end position="348"/>
    </location>
</feature>
<dbReference type="SUPFAM" id="SSF48452">
    <property type="entry name" value="TPR-like"/>
    <property type="match status" value="2"/>
</dbReference>
<keyword evidence="3" id="KW-0472">Membrane</keyword>
<dbReference type="RefSeq" id="WP_210651750.1">
    <property type="nucleotide sequence ID" value="NZ_JAGKQQ010000001.1"/>
</dbReference>
<organism evidence="4 5">
    <name type="scientific">Gemmata palustris</name>
    <dbReference type="NCBI Taxonomy" id="2822762"/>
    <lineage>
        <taxon>Bacteria</taxon>
        <taxon>Pseudomonadati</taxon>
        <taxon>Planctomycetota</taxon>
        <taxon>Planctomycetia</taxon>
        <taxon>Gemmatales</taxon>
        <taxon>Gemmataceae</taxon>
        <taxon>Gemmata</taxon>
    </lineage>
</organism>
<gene>
    <name evidence="4" type="ORF">J8F10_00900</name>
</gene>
<dbReference type="EMBL" id="JAGKQQ010000001">
    <property type="protein sequence ID" value="MBP3953858.1"/>
    <property type="molecule type" value="Genomic_DNA"/>
</dbReference>
<protein>
    <submittedName>
        <fullName evidence="4">Tetratricopeptide repeat protein</fullName>
    </submittedName>
</protein>
<dbReference type="Pfam" id="PF13432">
    <property type="entry name" value="TPR_16"/>
    <property type="match status" value="2"/>
</dbReference>
<evidence type="ECO:0000313" key="4">
    <source>
        <dbReference type="EMBL" id="MBP3953858.1"/>
    </source>
</evidence>